<comment type="caution">
    <text evidence="2">The sequence shown here is derived from an EMBL/GenBank/DDBJ whole genome shotgun (WGS) entry which is preliminary data.</text>
</comment>
<evidence type="ECO:0000256" key="1">
    <source>
        <dbReference type="SAM" id="MobiDB-lite"/>
    </source>
</evidence>
<accession>A0ABP6S8S3</accession>
<sequence>MVGSRLSSFAYDEAEDAEALGAAVEAVLVTDALDLARHGRQGMHPATATGRSTRQYGSIGG</sequence>
<name>A0ABP6S8S3_9ACTN</name>
<dbReference type="EMBL" id="BAAAYL010000001">
    <property type="protein sequence ID" value="GAA3370208.1"/>
    <property type="molecule type" value="Genomic_DNA"/>
</dbReference>
<feature type="region of interest" description="Disordered" evidence="1">
    <location>
        <begin position="39"/>
        <end position="61"/>
    </location>
</feature>
<evidence type="ECO:0000313" key="2">
    <source>
        <dbReference type="EMBL" id="GAA3370208.1"/>
    </source>
</evidence>
<keyword evidence="3" id="KW-1185">Reference proteome</keyword>
<proteinExistence type="predicted"/>
<dbReference type="RefSeq" id="WP_345035473.1">
    <property type="nucleotide sequence ID" value="NZ_BAAAYL010000001.1"/>
</dbReference>
<feature type="compositionally biased region" description="Polar residues" evidence="1">
    <location>
        <begin position="49"/>
        <end position="61"/>
    </location>
</feature>
<gene>
    <name evidence="2" type="ORF">GCM10020367_15920</name>
</gene>
<evidence type="ECO:0000313" key="3">
    <source>
        <dbReference type="Proteomes" id="UP001499990"/>
    </source>
</evidence>
<organism evidence="2 3">
    <name type="scientific">Streptomyces sannanensis</name>
    <dbReference type="NCBI Taxonomy" id="285536"/>
    <lineage>
        <taxon>Bacteria</taxon>
        <taxon>Bacillati</taxon>
        <taxon>Actinomycetota</taxon>
        <taxon>Actinomycetes</taxon>
        <taxon>Kitasatosporales</taxon>
        <taxon>Streptomycetaceae</taxon>
        <taxon>Streptomyces</taxon>
    </lineage>
</organism>
<dbReference type="Proteomes" id="UP001499990">
    <property type="component" value="Unassembled WGS sequence"/>
</dbReference>
<reference evidence="3" key="1">
    <citation type="journal article" date="2019" name="Int. J. Syst. Evol. Microbiol.">
        <title>The Global Catalogue of Microorganisms (GCM) 10K type strain sequencing project: providing services to taxonomists for standard genome sequencing and annotation.</title>
        <authorList>
            <consortium name="The Broad Institute Genomics Platform"/>
            <consortium name="The Broad Institute Genome Sequencing Center for Infectious Disease"/>
            <person name="Wu L."/>
            <person name="Ma J."/>
        </authorList>
    </citation>
    <scope>NUCLEOTIDE SEQUENCE [LARGE SCALE GENOMIC DNA]</scope>
    <source>
        <strain evidence="3">JCM 9651</strain>
    </source>
</reference>
<protein>
    <submittedName>
        <fullName evidence="2">Uncharacterized protein</fullName>
    </submittedName>
</protein>